<proteinExistence type="predicted"/>
<reference evidence="1 2" key="1">
    <citation type="submission" date="2024-07" db="EMBL/GenBank/DDBJ databases">
        <authorList>
            <person name="Hebao G."/>
        </authorList>
    </citation>
    <scope>NUCLEOTIDE SEQUENCE [LARGE SCALE GENOMIC DNA]</scope>
    <source>
        <strain evidence="1 2">ACCC 02193</strain>
    </source>
</reference>
<name>A0ABV4EBS4_9GAMM</name>
<dbReference type="RefSeq" id="WP_369896299.1">
    <property type="nucleotide sequence ID" value="NZ_JBGFFX010000012.1"/>
</dbReference>
<protein>
    <submittedName>
        <fullName evidence="1">Uncharacterized protein</fullName>
    </submittedName>
</protein>
<gene>
    <name evidence="1" type="ORF">AB6T85_17715</name>
</gene>
<organism evidence="1 2">
    <name type="scientific">Erwinia aeris</name>
    <dbReference type="NCBI Taxonomy" id="3239803"/>
    <lineage>
        <taxon>Bacteria</taxon>
        <taxon>Pseudomonadati</taxon>
        <taxon>Pseudomonadota</taxon>
        <taxon>Gammaproteobacteria</taxon>
        <taxon>Enterobacterales</taxon>
        <taxon>Erwiniaceae</taxon>
        <taxon>Erwinia</taxon>
    </lineage>
</organism>
<evidence type="ECO:0000313" key="2">
    <source>
        <dbReference type="Proteomes" id="UP001565243"/>
    </source>
</evidence>
<dbReference type="Proteomes" id="UP001565243">
    <property type="component" value="Unassembled WGS sequence"/>
</dbReference>
<evidence type="ECO:0000313" key="1">
    <source>
        <dbReference type="EMBL" id="MEY8772246.1"/>
    </source>
</evidence>
<sequence>MATIPSAPVIGSKSFSGIWVPGAISIGRAVKAGIKAIDLTAQSLDSRISYNGPAHLYWDASGKLSTSATNAWPLEYRDGVAIGRHQSEPASTNIQVNGRAIAESTNVQKSGTFSIEVDQTGAPDGKAIGRLPVAASSYIVSQDVGGTQIVPLARYNLASKWQRMAAAARVTDSSRV</sequence>
<accession>A0ABV4EBS4</accession>
<dbReference type="EMBL" id="JBGFFX010000012">
    <property type="protein sequence ID" value="MEY8772246.1"/>
    <property type="molecule type" value="Genomic_DNA"/>
</dbReference>
<comment type="caution">
    <text evidence="1">The sequence shown here is derived from an EMBL/GenBank/DDBJ whole genome shotgun (WGS) entry which is preliminary data.</text>
</comment>
<keyword evidence="2" id="KW-1185">Reference proteome</keyword>